<dbReference type="CDD" id="cd04301">
    <property type="entry name" value="NAT_SF"/>
    <property type="match status" value="1"/>
</dbReference>
<keyword evidence="3" id="KW-1185">Reference proteome</keyword>
<dbReference type="EC" id="2.3.1.-" evidence="2"/>
<feature type="domain" description="N-acetyltransferase" evidence="1">
    <location>
        <begin position="1"/>
        <end position="191"/>
    </location>
</feature>
<dbReference type="Proteomes" id="UP001589628">
    <property type="component" value="Unassembled WGS sequence"/>
</dbReference>
<name>A0ABV5ZDD6_9GAMM</name>
<dbReference type="Gene3D" id="3.40.630.30">
    <property type="match status" value="1"/>
</dbReference>
<evidence type="ECO:0000259" key="1">
    <source>
        <dbReference type="PROSITE" id="PS51186"/>
    </source>
</evidence>
<keyword evidence="2" id="KW-0808">Transferase</keyword>
<dbReference type="RefSeq" id="WP_027311605.1">
    <property type="nucleotide sequence ID" value="NZ_JBHLZN010000002.1"/>
</dbReference>
<comment type="caution">
    <text evidence="2">The sequence shown here is derived from an EMBL/GenBank/DDBJ whole genome shotgun (WGS) entry which is preliminary data.</text>
</comment>
<dbReference type="Pfam" id="PF00583">
    <property type="entry name" value="Acetyltransf_1"/>
    <property type="match status" value="1"/>
</dbReference>
<evidence type="ECO:0000313" key="2">
    <source>
        <dbReference type="EMBL" id="MFB9886109.1"/>
    </source>
</evidence>
<sequence>MELQTLSGQAIQPYIADLARLRIQVFREYPYLYIGDLAYESQYLHTYAASPASFFVLALDQGQVVGVATGVPMADETPEFKRPFIQAGWQPEQIFYYGESVLLPAYRGQGWGGRFLQEREAHARQQGFAWAAFCAVERPRDHPCRPPGYRPLNAFWQKRGYRHYPQLQTYYSWKELGESQASPKPMSFWLKQLEP</sequence>
<accession>A0ABV5ZDD6</accession>
<dbReference type="InterPro" id="IPR016181">
    <property type="entry name" value="Acyl_CoA_acyltransferase"/>
</dbReference>
<dbReference type="InterPro" id="IPR000182">
    <property type="entry name" value="GNAT_dom"/>
</dbReference>
<keyword evidence="2" id="KW-0012">Acyltransferase</keyword>
<proteinExistence type="predicted"/>
<dbReference type="GO" id="GO:0016746">
    <property type="term" value="F:acyltransferase activity"/>
    <property type="evidence" value="ECO:0007669"/>
    <property type="project" value="UniProtKB-KW"/>
</dbReference>
<reference evidence="2 3" key="1">
    <citation type="submission" date="2024-09" db="EMBL/GenBank/DDBJ databases">
        <authorList>
            <person name="Sun Q."/>
            <person name="Mori K."/>
        </authorList>
    </citation>
    <scope>NUCLEOTIDE SEQUENCE [LARGE SCALE GENOMIC DNA]</scope>
    <source>
        <strain evidence="2 3">ATCC 51285</strain>
    </source>
</reference>
<dbReference type="EMBL" id="JBHLZN010000002">
    <property type="protein sequence ID" value="MFB9886109.1"/>
    <property type="molecule type" value="Genomic_DNA"/>
</dbReference>
<protein>
    <submittedName>
        <fullName evidence="2">GNAT family N-acetyltransferase</fullName>
        <ecNumber evidence="2">2.3.1.-</ecNumber>
    </submittedName>
</protein>
<evidence type="ECO:0000313" key="3">
    <source>
        <dbReference type="Proteomes" id="UP001589628"/>
    </source>
</evidence>
<gene>
    <name evidence="2" type="ORF">ACFFLH_06780</name>
</gene>
<organism evidence="2 3">
    <name type="scientific">Balneatrix alpica</name>
    <dbReference type="NCBI Taxonomy" id="75684"/>
    <lineage>
        <taxon>Bacteria</taxon>
        <taxon>Pseudomonadati</taxon>
        <taxon>Pseudomonadota</taxon>
        <taxon>Gammaproteobacteria</taxon>
        <taxon>Oceanospirillales</taxon>
        <taxon>Balneatrichaceae</taxon>
        <taxon>Balneatrix</taxon>
    </lineage>
</organism>
<dbReference type="PROSITE" id="PS51186">
    <property type="entry name" value="GNAT"/>
    <property type="match status" value="1"/>
</dbReference>
<dbReference type="SUPFAM" id="SSF55729">
    <property type="entry name" value="Acyl-CoA N-acyltransferases (Nat)"/>
    <property type="match status" value="1"/>
</dbReference>